<comment type="caution">
    <text evidence="2">The sequence shown here is derived from an EMBL/GenBank/DDBJ whole genome shotgun (WGS) entry which is preliminary data.</text>
</comment>
<gene>
    <name evidence="2" type="ORF">EK21DRAFT_15304</name>
</gene>
<dbReference type="Pfam" id="PF19271">
    <property type="entry name" value="Nis1"/>
    <property type="match status" value="1"/>
</dbReference>
<organism evidence="2 3">
    <name type="scientific">Setomelanomma holmii</name>
    <dbReference type="NCBI Taxonomy" id="210430"/>
    <lineage>
        <taxon>Eukaryota</taxon>
        <taxon>Fungi</taxon>
        <taxon>Dikarya</taxon>
        <taxon>Ascomycota</taxon>
        <taxon>Pezizomycotina</taxon>
        <taxon>Dothideomycetes</taxon>
        <taxon>Pleosporomycetidae</taxon>
        <taxon>Pleosporales</taxon>
        <taxon>Pleosporineae</taxon>
        <taxon>Phaeosphaeriaceae</taxon>
        <taxon>Setomelanomma</taxon>
    </lineage>
</organism>
<evidence type="ECO:0000256" key="1">
    <source>
        <dbReference type="SAM" id="SignalP"/>
    </source>
</evidence>
<dbReference type="Proteomes" id="UP000799777">
    <property type="component" value="Unassembled WGS sequence"/>
</dbReference>
<accession>A0A9P4LQJ2</accession>
<evidence type="ECO:0000313" key="2">
    <source>
        <dbReference type="EMBL" id="KAF2032792.1"/>
    </source>
</evidence>
<proteinExistence type="predicted"/>
<dbReference type="AlphaFoldDB" id="A0A9P4LQJ2"/>
<dbReference type="OrthoDB" id="3913322at2759"/>
<feature type="non-terminal residue" evidence="2">
    <location>
        <position position="1"/>
    </location>
</feature>
<evidence type="ECO:0000313" key="3">
    <source>
        <dbReference type="Proteomes" id="UP000799777"/>
    </source>
</evidence>
<sequence>TSSLSTLLATISIATARIVGISSPPVLTPGTPFTFNLTTENYIQSVADVAVAWGFQLPTANNPTGYPYTVGSFTNSSYLGPSKSNVLEDVSVESYVPEGLSSDAYNEKDVVFSVAVMSLYGASGVPSTTGWNVTVKIGESTGGDWVDS</sequence>
<reference evidence="2" key="1">
    <citation type="journal article" date="2020" name="Stud. Mycol.">
        <title>101 Dothideomycetes genomes: a test case for predicting lifestyles and emergence of pathogens.</title>
        <authorList>
            <person name="Haridas S."/>
            <person name="Albert R."/>
            <person name="Binder M."/>
            <person name="Bloem J."/>
            <person name="Labutti K."/>
            <person name="Salamov A."/>
            <person name="Andreopoulos B."/>
            <person name="Baker S."/>
            <person name="Barry K."/>
            <person name="Bills G."/>
            <person name="Bluhm B."/>
            <person name="Cannon C."/>
            <person name="Castanera R."/>
            <person name="Culley D."/>
            <person name="Daum C."/>
            <person name="Ezra D."/>
            <person name="Gonzalez J."/>
            <person name="Henrissat B."/>
            <person name="Kuo A."/>
            <person name="Liang C."/>
            <person name="Lipzen A."/>
            <person name="Lutzoni F."/>
            <person name="Magnuson J."/>
            <person name="Mondo S."/>
            <person name="Nolan M."/>
            <person name="Ohm R."/>
            <person name="Pangilinan J."/>
            <person name="Park H.-J."/>
            <person name="Ramirez L."/>
            <person name="Alfaro M."/>
            <person name="Sun H."/>
            <person name="Tritt A."/>
            <person name="Yoshinaga Y."/>
            <person name="Zwiers L.-H."/>
            <person name="Turgeon B."/>
            <person name="Goodwin S."/>
            <person name="Spatafora J."/>
            <person name="Crous P."/>
            <person name="Grigoriev I."/>
        </authorList>
    </citation>
    <scope>NUCLEOTIDE SEQUENCE</scope>
    <source>
        <strain evidence="2">CBS 110217</strain>
    </source>
</reference>
<protein>
    <submittedName>
        <fullName evidence="2">Uncharacterized protein</fullName>
    </submittedName>
</protein>
<feature type="signal peptide" evidence="1">
    <location>
        <begin position="1"/>
        <end position="16"/>
    </location>
</feature>
<dbReference type="EMBL" id="ML978170">
    <property type="protein sequence ID" value="KAF2032792.1"/>
    <property type="molecule type" value="Genomic_DNA"/>
</dbReference>
<dbReference type="InterPro" id="IPR045469">
    <property type="entry name" value="Nis1"/>
</dbReference>
<keyword evidence="1" id="KW-0732">Signal</keyword>
<feature type="non-terminal residue" evidence="2">
    <location>
        <position position="148"/>
    </location>
</feature>
<name>A0A9P4LQJ2_9PLEO</name>
<keyword evidence="3" id="KW-1185">Reference proteome</keyword>
<feature type="chain" id="PRO_5040467433" evidence="1">
    <location>
        <begin position="17"/>
        <end position="148"/>
    </location>
</feature>